<comment type="caution">
    <text evidence="1">The sequence shown here is derived from an EMBL/GenBank/DDBJ whole genome shotgun (WGS) entry which is preliminary data.</text>
</comment>
<protein>
    <submittedName>
        <fullName evidence="1">Uncharacterized protein</fullName>
    </submittedName>
</protein>
<gene>
    <name evidence="1" type="ORF">GCM10009533_28540</name>
</gene>
<accession>A0ABP3MXG7</accession>
<reference evidence="2" key="1">
    <citation type="journal article" date="2019" name="Int. J. Syst. Evol. Microbiol.">
        <title>The Global Catalogue of Microorganisms (GCM) 10K type strain sequencing project: providing services to taxonomists for standard genome sequencing and annotation.</title>
        <authorList>
            <consortium name="The Broad Institute Genomics Platform"/>
            <consortium name="The Broad Institute Genome Sequencing Center for Infectious Disease"/>
            <person name="Wu L."/>
            <person name="Ma J."/>
        </authorList>
    </citation>
    <scope>NUCLEOTIDE SEQUENCE [LARGE SCALE GENOMIC DNA]</scope>
    <source>
        <strain evidence="2">JCM 10303</strain>
    </source>
</reference>
<name>A0ABP3MXG7_SACER</name>
<sequence length="87" mass="9550">MTGTAAPTAAAATAAPAIAARSYRTPVMITEPMVGPNWTSYKRHFPVTTLVHFRRREPTRSPTDVMRAIPQRASGMRRRGPGCARRT</sequence>
<dbReference type="EMBL" id="BAAAGS010000016">
    <property type="protein sequence ID" value="GAA0527530.1"/>
    <property type="molecule type" value="Genomic_DNA"/>
</dbReference>
<dbReference type="Proteomes" id="UP001500729">
    <property type="component" value="Unassembled WGS sequence"/>
</dbReference>
<evidence type="ECO:0000313" key="2">
    <source>
        <dbReference type="Proteomes" id="UP001500729"/>
    </source>
</evidence>
<organism evidence="1 2">
    <name type="scientific">Saccharopolyspora erythraea</name>
    <name type="common">Streptomyces erythraeus</name>
    <dbReference type="NCBI Taxonomy" id="1836"/>
    <lineage>
        <taxon>Bacteria</taxon>
        <taxon>Bacillati</taxon>
        <taxon>Actinomycetota</taxon>
        <taxon>Actinomycetes</taxon>
        <taxon>Pseudonocardiales</taxon>
        <taxon>Pseudonocardiaceae</taxon>
        <taxon>Saccharopolyspora</taxon>
    </lineage>
</organism>
<proteinExistence type="predicted"/>
<evidence type="ECO:0000313" key="1">
    <source>
        <dbReference type="EMBL" id="GAA0527530.1"/>
    </source>
</evidence>
<keyword evidence="2" id="KW-1185">Reference proteome</keyword>